<evidence type="ECO:0000256" key="1">
    <source>
        <dbReference type="SAM" id="SignalP"/>
    </source>
</evidence>
<dbReference type="EMBL" id="UYRT01079799">
    <property type="protein sequence ID" value="VDN21416.1"/>
    <property type="molecule type" value="Genomic_DNA"/>
</dbReference>
<sequence>MIFLRFMKISIVLILKNLAGPQSAFVLAMIPESTLILNPSDGNAYSVNDPLCPIISISTAVCVGNLYANIQQHGHPSQMQFDFNKRNHWLPFFDQTLTDIQSMQPEQITYFQTDSDAVLQLRTNLEREIRLKFDKSRPYGIPQWNILASRMLRESLAEIEAKADGEQERIVLAQLPASYHVNAVAFRQSYSSAEEIIERVLALRIHENTDRNVQFAFAIHLQPFTNNILSCSVAVAALKPLVN</sequence>
<evidence type="ECO:0000259" key="2">
    <source>
        <dbReference type="Pfam" id="PF24656"/>
    </source>
</evidence>
<accession>A0A183DW85</accession>
<name>A0A183DW85_9BILA</name>
<feature type="domain" description="CEP76/DRC7 peptidase-like" evidence="2">
    <location>
        <begin position="3"/>
        <end position="92"/>
    </location>
</feature>
<dbReference type="Proteomes" id="UP000271098">
    <property type="component" value="Unassembled WGS sequence"/>
</dbReference>
<evidence type="ECO:0000313" key="3">
    <source>
        <dbReference type="EMBL" id="VDN21416.1"/>
    </source>
</evidence>
<evidence type="ECO:0000313" key="5">
    <source>
        <dbReference type="WBParaSite" id="GPUH_0001299001-mRNA-1"/>
    </source>
</evidence>
<dbReference type="GO" id="GO:0035869">
    <property type="term" value="C:ciliary transition zone"/>
    <property type="evidence" value="ECO:0007669"/>
    <property type="project" value="TreeGrafter"/>
</dbReference>
<feature type="chain" id="PRO_5043138902" description="CEP76/DRC7 peptidase-like domain-containing protein" evidence="1">
    <location>
        <begin position="25"/>
        <end position="243"/>
    </location>
</feature>
<dbReference type="OrthoDB" id="2162143at2759"/>
<dbReference type="PANTHER" id="PTHR20837:SF0">
    <property type="entry name" value="COILED-COIL AND C2 DOMAIN-CONTAINING PROTEIN 2A"/>
    <property type="match status" value="1"/>
</dbReference>
<keyword evidence="1" id="KW-0732">Signal</keyword>
<keyword evidence="4" id="KW-1185">Reference proteome</keyword>
<dbReference type="AlphaFoldDB" id="A0A183DW85"/>
<proteinExistence type="predicted"/>
<reference evidence="3 4" key="2">
    <citation type="submission" date="2018-11" db="EMBL/GenBank/DDBJ databases">
        <authorList>
            <consortium name="Pathogen Informatics"/>
        </authorList>
    </citation>
    <scope>NUCLEOTIDE SEQUENCE [LARGE SCALE GENOMIC DNA]</scope>
</reference>
<gene>
    <name evidence="3" type="ORF">GPUH_LOCUS12976</name>
</gene>
<dbReference type="GO" id="GO:1904491">
    <property type="term" value="P:protein localization to ciliary transition zone"/>
    <property type="evidence" value="ECO:0007669"/>
    <property type="project" value="TreeGrafter"/>
</dbReference>
<dbReference type="PANTHER" id="PTHR20837">
    <property type="entry name" value="CENTROSOMAL PROTEIN-RELATED"/>
    <property type="match status" value="1"/>
</dbReference>
<feature type="signal peptide" evidence="1">
    <location>
        <begin position="1"/>
        <end position="24"/>
    </location>
</feature>
<organism evidence="5">
    <name type="scientific">Gongylonema pulchrum</name>
    <dbReference type="NCBI Taxonomy" id="637853"/>
    <lineage>
        <taxon>Eukaryota</taxon>
        <taxon>Metazoa</taxon>
        <taxon>Ecdysozoa</taxon>
        <taxon>Nematoda</taxon>
        <taxon>Chromadorea</taxon>
        <taxon>Rhabditida</taxon>
        <taxon>Spirurina</taxon>
        <taxon>Spiruromorpha</taxon>
        <taxon>Spiruroidea</taxon>
        <taxon>Gongylonematidae</taxon>
        <taxon>Gongylonema</taxon>
    </lineage>
</organism>
<evidence type="ECO:0000313" key="4">
    <source>
        <dbReference type="Proteomes" id="UP000271098"/>
    </source>
</evidence>
<dbReference type="WBParaSite" id="GPUH_0001299001-mRNA-1">
    <property type="protein sequence ID" value="GPUH_0001299001-mRNA-1"/>
    <property type="gene ID" value="GPUH_0001299001"/>
</dbReference>
<protein>
    <recommendedName>
        <fullName evidence="2">CEP76/DRC7 peptidase-like domain-containing protein</fullName>
    </recommendedName>
</protein>
<dbReference type="InterPro" id="IPR056290">
    <property type="entry name" value="CEPT76/DRC7_peptidase-like_dom"/>
</dbReference>
<dbReference type="InterPro" id="IPR052434">
    <property type="entry name" value="Tectonic-like_complex_comp"/>
</dbReference>
<reference evidence="5" key="1">
    <citation type="submission" date="2016-06" db="UniProtKB">
        <authorList>
            <consortium name="WormBaseParasite"/>
        </authorList>
    </citation>
    <scope>IDENTIFICATION</scope>
</reference>
<dbReference type="GO" id="GO:1905515">
    <property type="term" value="P:non-motile cilium assembly"/>
    <property type="evidence" value="ECO:0007669"/>
    <property type="project" value="TreeGrafter"/>
</dbReference>
<dbReference type="Pfam" id="PF24656">
    <property type="entry name" value="CEPT76_peptidase"/>
    <property type="match status" value="1"/>
</dbReference>